<reference evidence="2" key="1">
    <citation type="submission" date="2022-10" db="EMBL/GenBank/DDBJ databases">
        <title>Puccinia triticina Genome sequencing and assembly.</title>
        <authorList>
            <person name="Li C."/>
        </authorList>
    </citation>
    <scope>NUCLEOTIDE SEQUENCE</scope>
    <source>
        <strain evidence="2">Pt15</strain>
    </source>
</reference>
<gene>
    <name evidence="2" type="ORF">PtA15_15A486</name>
</gene>
<evidence type="ECO:0000256" key="1">
    <source>
        <dbReference type="SAM" id="MobiDB-lite"/>
    </source>
</evidence>
<proteinExistence type="predicted"/>
<dbReference type="EMBL" id="CP110435">
    <property type="protein sequence ID" value="WAQ92090.1"/>
    <property type="molecule type" value="Genomic_DNA"/>
</dbReference>
<dbReference type="RefSeq" id="XP_053027645.1">
    <property type="nucleotide sequence ID" value="XM_053163695.1"/>
</dbReference>
<name>A0ABY7D7V8_9BASI</name>
<accession>A0ABY7D7V8</accession>
<evidence type="ECO:0000313" key="3">
    <source>
        <dbReference type="Proteomes" id="UP001164743"/>
    </source>
</evidence>
<dbReference type="Proteomes" id="UP001164743">
    <property type="component" value="Chromosome 15A"/>
</dbReference>
<feature type="region of interest" description="Disordered" evidence="1">
    <location>
        <begin position="137"/>
        <end position="205"/>
    </location>
</feature>
<feature type="compositionally biased region" description="Polar residues" evidence="1">
    <location>
        <begin position="144"/>
        <end position="153"/>
    </location>
</feature>
<evidence type="ECO:0000313" key="2">
    <source>
        <dbReference type="EMBL" id="WAQ92090.1"/>
    </source>
</evidence>
<dbReference type="GeneID" id="77804590"/>
<organism evidence="2 3">
    <name type="scientific">Puccinia triticina</name>
    <dbReference type="NCBI Taxonomy" id="208348"/>
    <lineage>
        <taxon>Eukaryota</taxon>
        <taxon>Fungi</taxon>
        <taxon>Dikarya</taxon>
        <taxon>Basidiomycota</taxon>
        <taxon>Pucciniomycotina</taxon>
        <taxon>Pucciniomycetes</taxon>
        <taxon>Pucciniales</taxon>
        <taxon>Pucciniaceae</taxon>
        <taxon>Puccinia</taxon>
    </lineage>
</organism>
<protein>
    <submittedName>
        <fullName evidence="2">Uncharacterized protein</fullName>
    </submittedName>
</protein>
<sequence>MAFATRLDGFEQSIHARARRGRGSQYQGADSNCPFVVNPFAVLQVNELLGNRPASPTPSAFETPSPSPSRVPPGFVGLHPRFQLAPTPGGAAPASPAYQRLEAGWAPSGTSPVYRPAEQGSPMMTSSRMVIHGDWPLPAAPRPSNITSPSLSPQGPGVDSSACKSDTGGLAYPPGLGPQDDGASAPANNDPPFVWGTGVPPPDPVRTDQLAPVPIADYPSLSDADIQVLLCPTEYRGVAIPNVHSDKVTYLYENFITSFVFYCRGNRLVNELLMPTSVALFKHYVEVFQIVATQSF</sequence>
<keyword evidence="3" id="KW-1185">Reference proteome</keyword>